<dbReference type="Pfam" id="PF01546">
    <property type="entry name" value="Peptidase_M20"/>
    <property type="match status" value="1"/>
</dbReference>
<protein>
    <recommendedName>
        <fullName evidence="2">Peptidase M20 dimerisation domain-containing protein</fullName>
    </recommendedName>
</protein>
<dbReference type="PANTHER" id="PTHR11014:SF63">
    <property type="entry name" value="METALLOPEPTIDASE, PUTATIVE (AFU_ORTHOLOGUE AFUA_6G09600)-RELATED"/>
    <property type="match status" value="1"/>
</dbReference>
<dbReference type="InterPro" id="IPR002933">
    <property type="entry name" value="Peptidase_M20"/>
</dbReference>
<feature type="domain" description="Peptidase M20 dimerisation" evidence="2">
    <location>
        <begin position="94"/>
        <end position="191"/>
    </location>
</feature>
<dbReference type="PANTHER" id="PTHR11014">
    <property type="entry name" value="PEPTIDASE M20 FAMILY MEMBER"/>
    <property type="match status" value="1"/>
</dbReference>
<dbReference type="SUPFAM" id="SSF53187">
    <property type="entry name" value="Zn-dependent exopeptidases"/>
    <property type="match status" value="1"/>
</dbReference>
<evidence type="ECO:0000256" key="1">
    <source>
        <dbReference type="ARBA" id="ARBA00022801"/>
    </source>
</evidence>
<dbReference type="NCBIfam" id="TIGR01891">
    <property type="entry name" value="amidohydrolases"/>
    <property type="match status" value="1"/>
</dbReference>
<name>A0A382HEC8_9ZZZZ</name>
<dbReference type="InterPro" id="IPR017439">
    <property type="entry name" value="Amidohydrolase"/>
</dbReference>
<dbReference type="FunFam" id="3.30.70.360:FF:000001">
    <property type="entry name" value="N-acetyldiaminopimelate deacetylase"/>
    <property type="match status" value="1"/>
</dbReference>
<dbReference type="Gene3D" id="3.30.70.360">
    <property type="match status" value="1"/>
</dbReference>
<feature type="non-terminal residue" evidence="3">
    <location>
        <position position="1"/>
    </location>
</feature>
<evidence type="ECO:0000259" key="2">
    <source>
        <dbReference type="Pfam" id="PF07687"/>
    </source>
</evidence>
<proteinExistence type="predicted"/>
<dbReference type="EMBL" id="UINC01060715">
    <property type="protein sequence ID" value="SVB85512.1"/>
    <property type="molecule type" value="Genomic_DNA"/>
</dbReference>
<accession>A0A382HEC8</accession>
<dbReference type="AlphaFoldDB" id="A0A382HEC8"/>
<evidence type="ECO:0000313" key="3">
    <source>
        <dbReference type="EMBL" id="SVB85512.1"/>
    </source>
</evidence>
<reference evidence="3" key="1">
    <citation type="submission" date="2018-05" db="EMBL/GenBank/DDBJ databases">
        <authorList>
            <person name="Lanie J.A."/>
            <person name="Ng W.-L."/>
            <person name="Kazmierczak K.M."/>
            <person name="Andrzejewski T.M."/>
            <person name="Davidsen T.M."/>
            <person name="Wayne K.J."/>
            <person name="Tettelin H."/>
            <person name="Glass J.I."/>
            <person name="Rusch D."/>
            <person name="Podicherti R."/>
            <person name="Tsui H.-C.T."/>
            <person name="Winkler M.E."/>
        </authorList>
    </citation>
    <scope>NUCLEOTIDE SEQUENCE</scope>
</reference>
<gene>
    <name evidence="3" type="ORF">METZ01_LOCUS238366</name>
</gene>
<dbReference type="SUPFAM" id="SSF55031">
    <property type="entry name" value="Bacterial exopeptidase dimerisation domain"/>
    <property type="match status" value="1"/>
</dbReference>
<organism evidence="3">
    <name type="scientific">marine metagenome</name>
    <dbReference type="NCBI Taxonomy" id="408172"/>
    <lineage>
        <taxon>unclassified sequences</taxon>
        <taxon>metagenomes</taxon>
        <taxon>ecological metagenomes</taxon>
    </lineage>
</organism>
<dbReference type="GO" id="GO:0016787">
    <property type="term" value="F:hydrolase activity"/>
    <property type="evidence" value="ECO:0007669"/>
    <property type="project" value="UniProtKB-KW"/>
</dbReference>
<dbReference type="Gene3D" id="3.40.630.10">
    <property type="entry name" value="Zn peptidases"/>
    <property type="match status" value="1"/>
</dbReference>
<dbReference type="InterPro" id="IPR036264">
    <property type="entry name" value="Bact_exopeptidase_dim_dom"/>
</dbReference>
<sequence>QGKTVPAMHACAHDVHMTCWTGTARVLTDLKAQWSGTLVFIGQPAEERGAGAKAMLVDGLFEKFPVPDYCLALHVSSDQPAGTLGFTSGYAMANVDSVDITVRGVGGHGSQPQSAKDPIVLAAQIVLALQTIVSREIHPLDPAVVTVGSIHGGTKHNIIPDDVRLQLTLRSYSDEVREKLIASIRRIVKGQALAAGLKEDRFPIVNVKDEFTPAAYNDPKLVERINGVFGQWFGEGVMIERKPTMGGEDFGRYGRTERKIPIYMFRLGGVSPAVMKRSRALGQSLPSLHSAKFAPDTECIKTGITAMTAAVLELVGKK</sequence>
<dbReference type="InterPro" id="IPR011650">
    <property type="entry name" value="Peptidase_M20_dimer"/>
</dbReference>
<keyword evidence="1" id="KW-0378">Hydrolase</keyword>
<dbReference type="Pfam" id="PF07687">
    <property type="entry name" value="M20_dimer"/>
    <property type="match status" value="1"/>
</dbReference>